<protein>
    <submittedName>
        <fullName evidence="1">Uncharacterized protein</fullName>
    </submittedName>
</protein>
<dbReference type="HOGENOM" id="CLU_909897_0_0_1"/>
<name>E9GUD3_DAPPU</name>
<sequence>MANLSNRPINRFQLIAQLKTIKLSTEDEMLATNIRQNLFLAFTLYISPLISNDLKAKGLDQESNRKIDAYYCFKVMIDEYNKNPNFFDHYDPDTQNILKTAMLGRNAVIHCYLPLLLLESENYLLSWISVCRLINQPLAADQLQRVHQQIYAGADFPLRNRTDSDFSLPNFVDSPFLLRPENMSVSDFQRSLQIQVKMFEAESEFFGPALRAFLVNQPGGNKYIHSVMDSQSYLDDLITLGENDPSWPTKQRDVKLLKTAQFARNKLCHAELVPLLERHDEFLLSWSGVCDLIGKEEFAKKILEIRNDLKSLST</sequence>
<organism evidence="1 2">
    <name type="scientific">Daphnia pulex</name>
    <name type="common">Water flea</name>
    <dbReference type="NCBI Taxonomy" id="6669"/>
    <lineage>
        <taxon>Eukaryota</taxon>
        <taxon>Metazoa</taxon>
        <taxon>Ecdysozoa</taxon>
        <taxon>Arthropoda</taxon>
        <taxon>Crustacea</taxon>
        <taxon>Branchiopoda</taxon>
        <taxon>Diplostraca</taxon>
        <taxon>Cladocera</taxon>
        <taxon>Anomopoda</taxon>
        <taxon>Daphniidae</taxon>
        <taxon>Daphnia</taxon>
    </lineage>
</organism>
<dbReference type="AlphaFoldDB" id="E9GUD3"/>
<dbReference type="EMBL" id="GL732566">
    <property type="protein sequence ID" value="EFX76812.1"/>
    <property type="molecule type" value="Genomic_DNA"/>
</dbReference>
<keyword evidence="2" id="KW-1185">Reference proteome</keyword>
<gene>
    <name evidence="1" type="ORF">DAPPUDRAFT_106723</name>
</gene>
<reference evidence="1 2" key="1">
    <citation type="journal article" date="2011" name="Science">
        <title>The ecoresponsive genome of Daphnia pulex.</title>
        <authorList>
            <person name="Colbourne J.K."/>
            <person name="Pfrender M.E."/>
            <person name="Gilbert D."/>
            <person name="Thomas W.K."/>
            <person name="Tucker A."/>
            <person name="Oakley T.H."/>
            <person name="Tokishita S."/>
            <person name="Aerts A."/>
            <person name="Arnold G.J."/>
            <person name="Basu M.K."/>
            <person name="Bauer D.J."/>
            <person name="Caceres C.E."/>
            <person name="Carmel L."/>
            <person name="Casola C."/>
            <person name="Choi J.H."/>
            <person name="Detter J.C."/>
            <person name="Dong Q."/>
            <person name="Dusheyko S."/>
            <person name="Eads B.D."/>
            <person name="Frohlich T."/>
            <person name="Geiler-Samerotte K.A."/>
            <person name="Gerlach D."/>
            <person name="Hatcher P."/>
            <person name="Jogdeo S."/>
            <person name="Krijgsveld J."/>
            <person name="Kriventseva E.V."/>
            <person name="Kultz D."/>
            <person name="Laforsch C."/>
            <person name="Lindquist E."/>
            <person name="Lopez J."/>
            <person name="Manak J.R."/>
            <person name="Muller J."/>
            <person name="Pangilinan J."/>
            <person name="Patwardhan R.P."/>
            <person name="Pitluck S."/>
            <person name="Pritham E.J."/>
            <person name="Rechtsteiner A."/>
            <person name="Rho M."/>
            <person name="Rogozin I.B."/>
            <person name="Sakarya O."/>
            <person name="Salamov A."/>
            <person name="Schaack S."/>
            <person name="Shapiro H."/>
            <person name="Shiga Y."/>
            <person name="Skalitzky C."/>
            <person name="Smith Z."/>
            <person name="Souvorov A."/>
            <person name="Sung W."/>
            <person name="Tang Z."/>
            <person name="Tsuchiya D."/>
            <person name="Tu H."/>
            <person name="Vos H."/>
            <person name="Wang M."/>
            <person name="Wolf Y.I."/>
            <person name="Yamagata H."/>
            <person name="Yamada T."/>
            <person name="Ye Y."/>
            <person name="Shaw J.R."/>
            <person name="Andrews J."/>
            <person name="Crease T.J."/>
            <person name="Tang H."/>
            <person name="Lucas S.M."/>
            <person name="Robertson H.M."/>
            <person name="Bork P."/>
            <person name="Koonin E.V."/>
            <person name="Zdobnov E.M."/>
            <person name="Grigoriev I.V."/>
            <person name="Lynch M."/>
            <person name="Boore J.L."/>
        </authorList>
    </citation>
    <scope>NUCLEOTIDE SEQUENCE [LARGE SCALE GENOMIC DNA]</scope>
</reference>
<evidence type="ECO:0000313" key="2">
    <source>
        <dbReference type="Proteomes" id="UP000000305"/>
    </source>
</evidence>
<accession>E9GUD3</accession>
<dbReference type="Proteomes" id="UP000000305">
    <property type="component" value="Unassembled WGS sequence"/>
</dbReference>
<dbReference type="PhylomeDB" id="E9GUD3"/>
<proteinExistence type="predicted"/>
<dbReference type="InParanoid" id="E9GUD3"/>
<evidence type="ECO:0000313" key="1">
    <source>
        <dbReference type="EMBL" id="EFX76812.1"/>
    </source>
</evidence>
<dbReference type="KEGG" id="dpx:DAPPUDRAFT_106723"/>